<evidence type="ECO:0000313" key="2">
    <source>
        <dbReference type="Proteomes" id="UP001163603"/>
    </source>
</evidence>
<accession>A0ACC0XHU0</accession>
<dbReference type="EMBL" id="CM047747">
    <property type="protein sequence ID" value="KAJ0016991.1"/>
    <property type="molecule type" value="Genomic_DNA"/>
</dbReference>
<sequence>MDTLPLDMAALFGHREMVKYLYEITAVKSFDNNHRLELLVNVISNGLYGTNPDMFLILNWFYVPSTICFVAFSYVALELVEKYDGLAIASDAEGETALHALARMSIVNTQGFWERCFSLC</sequence>
<comment type="caution">
    <text evidence="1">The sequence shown here is derived from an EMBL/GenBank/DDBJ whole genome shotgun (WGS) entry which is preliminary data.</text>
</comment>
<protein>
    <submittedName>
        <fullName evidence="1">Uncharacterized protein</fullName>
    </submittedName>
</protein>
<proteinExistence type="predicted"/>
<reference evidence="2" key="1">
    <citation type="journal article" date="2023" name="G3 (Bethesda)">
        <title>Genome assembly and association tests identify interacting loci associated with vigor, precocity, and sex in interspecific pistachio rootstocks.</title>
        <authorList>
            <person name="Palmer W."/>
            <person name="Jacygrad E."/>
            <person name="Sagayaradj S."/>
            <person name="Cavanaugh K."/>
            <person name="Han R."/>
            <person name="Bertier L."/>
            <person name="Beede B."/>
            <person name="Kafkas S."/>
            <person name="Golino D."/>
            <person name="Preece J."/>
            <person name="Michelmore R."/>
        </authorList>
    </citation>
    <scope>NUCLEOTIDE SEQUENCE [LARGE SCALE GENOMIC DNA]</scope>
</reference>
<keyword evidence="2" id="KW-1185">Reference proteome</keyword>
<name>A0ACC0XHU0_9ROSI</name>
<organism evidence="1 2">
    <name type="scientific">Pistacia integerrima</name>
    <dbReference type="NCBI Taxonomy" id="434235"/>
    <lineage>
        <taxon>Eukaryota</taxon>
        <taxon>Viridiplantae</taxon>
        <taxon>Streptophyta</taxon>
        <taxon>Embryophyta</taxon>
        <taxon>Tracheophyta</taxon>
        <taxon>Spermatophyta</taxon>
        <taxon>Magnoliopsida</taxon>
        <taxon>eudicotyledons</taxon>
        <taxon>Gunneridae</taxon>
        <taxon>Pentapetalae</taxon>
        <taxon>rosids</taxon>
        <taxon>malvids</taxon>
        <taxon>Sapindales</taxon>
        <taxon>Anacardiaceae</taxon>
        <taxon>Pistacia</taxon>
    </lineage>
</organism>
<dbReference type="Proteomes" id="UP001163603">
    <property type="component" value="Chromosome 12"/>
</dbReference>
<evidence type="ECO:0000313" key="1">
    <source>
        <dbReference type="EMBL" id="KAJ0016991.1"/>
    </source>
</evidence>
<gene>
    <name evidence="1" type="ORF">Pint_12068</name>
</gene>